<dbReference type="PANTHER" id="PTHR34975">
    <property type="entry name" value="SPORE GERMINATION PROTEIN A2"/>
    <property type="match status" value="1"/>
</dbReference>
<dbReference type="Pfam" id="PF03845">
    <property type="entry name" value="Spore_permease"/>
    <property type="match status" value="1"/>
</dbReference>
<evidence type="ECO:0000256" key="8">
    <source>
        <dbReference type="SAM" id="Phobius"/>
    </source>
</evidence>
<feature type="transmembrane region" description="Helical" evidence="8">
    <location>
        <begin position="326"/>
        <end position="348"/>
    </location>
</feature>
<evidence type="ECO:0000256" key="1">
    <source>
        <dbReference type="ARBA" id="ARBA00004141"/>
    </source>
</evidence>
<feature type="transmembrane region" description="Helical" evidence="8">
    <location>
        <begin position="212"/>
        <end position="235"/>
    </location>
</feature>
<comment type="subcellular location">
    <subcellularLocation>
        <location evidence="1">Membrane</location>
        <topology evidence="1">Multi-pass membrane protein</topology>
    </subcellularLocation>
</comment>
<feature type="transmembrane region" description="Helical" evidence="8">
    <location>
        <begin position="179"/>
        <end position="200"/>
    </location>
</feature>
<evidence type="ECO:0000256" key="6">
    <source>
        <dbReference type="ARBA" id="ARBA00022989"/>
    </source>
</evidence>
<dbReference type="NCBIfam" id="TIGR00912">
    <property type="entry name" value="2A0309"/>
    <property type="match status" value="1"/>
</dbReference>
<organism evidence="9 10">
    <name type="scientific">Paenibacillus thermoaerophilus</name>
    <dbReference type="NCBI Taxonomy" id="1215385"/>
    <lineage>
        <taxon>Bacteria</taxon>
        <taxon>Bacillati</taxon>
        <taxon>Bacillota</taxon>
        <taxon>Bacilli</taxon>
        <taxon>Bacillales</taxon>
        <taxon>Paenibacillaceae</taxon>
        <taxon>Paenibacillus</taxon>
    </lineage>
</organism>
<dbReference type="InterPro" id="IPR004761">
    <property type="entry name" value="Spore_GerAB"/>
</dbReference>
<keyword evidence="3" id="KW-0813">Transport</keyword>
<feature type="transmembrane region" description="Helical" evidence="8">
    <location>
        <begin position="110"/>
        <end position="131"/>
    </location>
</feature>
<dbReference type="RefSeq" id="WP_138790250.1">
    <property type="nucleotide sequence ID" value="NZ_JBHTGQ010000008.1"/>
</dbReference>
<feature type="transmembrane region" description="Helical" evidence="8">
    <location>
        <begin position="268"/>
        <end position="289"/>
    </location>
</feature>
<evidence type="ECO:0000313" key="9">
    <source>
        <dbReference type="EMBL" id="MFC7748979.1"/>
    </source>
</evidence>
<feature type="transmembrane region" description="Helical" evidence="8">
    <location>
        <begin position="78"/>
        <end position="98"/>
    </location>
</feature>
<protein>
    <submittedName>
        <fullName evidence="9">Endospore germination permease</fullName>
    </submittedName>
</protein>
<dbReference type="Proteomes" id="UP001596528">
    <property type="component" value="Unassembled WGS sequence"/>
</dbReference>
<sequence>MNKISLLQGYILVVMAIGILNHVIVIPILLTAAKRDAWLSVLAALAITPVWIACLSYIIKDMNGIPLRIWLSRHFGGALAKILLLFFSIQLFFMGTLSLKDTISWTVSSYLPQTPIFAVVLATVTGCVLAANAGLRSVAIVAGILLPMVIVLGDFVSIANFNYKNYDLLFPVMEYGMTPIWKGVTYAAGGILELFGLLFFQEHLSKTPKYWSLLIVSILLAGLIMGPLTGSIAIFGPDEAAEQRYPAFEQWRMVQLGRYLAHLDFFSIYQWLSGMFIRVSLVLFLIVDFWKPKTRWIWLVLTGVLMIVVVVLPISDALFVVFLEKVYFPVFLCLVLGLTVLFVSKIWISSFVRR</sequence>
<accession>A0ABW2UYM5</accession>
<keyword evidence="4" id="KW-0309">Germination</keyword>
<comment type="similarity">
    <text evidence="2">Belongs to the amino acid-polyamine-organocation (APC) superfamily. Spore germination protein (SGP) (TC 2.A.3.9) family.</text>
</comment>
<feature type="transmembrane region" description="Helical" evidence="8">
    <location>
        <begin position="296"/>
        <end position="314"/>
    </location>
</feature>
<dbReference type="PANTHER" id="PTHR34975:SF2">
    <property type="entry name" value="SPORE GERMINATION PROTEIN A2"/>
    <property type="match status" value="1"/>
</dbReference>
<evidence type="ECO:0000256" key="4">
    <source>
        <dbReference type="ARBA" id="ARBA00022544"/>
    </source>
</evidence>
<feature type="transmembrane region" description="Helical" evidence="8">
    <location>
        <begin position="7"/>
        <end position="31"/>
    </location>
</feature>
<proteinExistence type="inferred from homology"/>
<keyword evidence="10" id="KW-1185">Reference proteome</keyword>
<evidence type="ECO:0000256" key="7">
    <source>
        <dbReference type="ARBA" id="ARBA00023136"/>
    </source>
</evidence>
<dbReference type="EMBL" id="JBHTGQ010000008">
    <property type="protein sequence ID" value="MFC7748979.1"/>
    <property type="molecule type" value="Genomic_DNA"/>
</dbReference>
<comment type="caution">
    <text evidence="9">The sequence shown here is derived from an EMBL/GenBank/DDBJ whole genome shotgun (WGS) entry which is preliminary data.</text>
</comment>
<feature type="transmembrane region" description="Helical" evidence="8">
    <location>
        <begin position="37"/>
        <end position="58"/>
    </location>
</feature>
<reference evidence="10" key="1">
    <citation type="journal article" date="2019" name="Int. J. Syst. Evol. Microbiol.">
        <title>The Global Catalogue of Microorganisms (GCM) 10K type strain sequencing project: providing services to taxonomists for standard genome sequencing and annotation.</title>
        <authorList>
            <consortium name="The Broad Institute Genomics Platform"/>
            <consortium name="The Broad Institute Genome Sequencing Center for Infectious Disease"/>
            <person name="Wu L."/>
            <person name="Ma J."/>
        </authorList>
    </citation>
    <scope>NUCLEOTIDE SEQUENCE [LARGE SCALE GENOMIC DNA]</scope>
    <source>
        <strain evidence="10">JCM 18657</strain>
    </source>
</reference>
<name>A0ABW2UYM5_9BACL</name>
<evidence type="ECO:0000256" key="3">
    <source>
        <dbReference type="ARBA" id="ARBA00022448"/>
    </source>
</evidence>
<keyword evidence="7 8" id="KW-0472">Membrane</keyword>
<evidence type="ECO:0000256" key="5">
    <source>
        <dbReference type="ARBA" id="ARBA00022692"/>
    </source>
</evidence>
<keyword evidence="6 8" id="KW-1133">Transmembrane helix</keyword>
<feature type="transmembrane region" description="Helical" evidence="8">
    <location>
        <begin position="138"/>
        <end position="159"/>
    </location>
</feature>
<gene>
    <name evidence="9" type="ORF">ACFQWB_03335</name>
</gene>
<evidence type="ECO:0000313" key="10">
    <source>
        <dbReference type="Proteomes" id="UP001596528"/>
    </source>
</evidence>
<keyword evidence="5 8" id="KW-0812">Transmembrane</keyword>
<evidence type="ECO:0000256" key="2">
    <source>
        <dbReference type="ARBA" id="ARBA00007998"/>
    </source>
</evidence>